<dbReference type="PROSITE" id="PS51352">
    <property type="entry name" value="THIOREDOXIN_2"/>
    <property type="match status" value="1"/>
</dbReference>
<dbReference type="CDD" id="cd02966">
    <property type="entry name" value="TlpA_like_family"/>
    <property type="match status" value="1"/>
</dbReference>
<evidence type="ECO:0000313" key="7">
    <source>
        <dbReference type="Proteomes" id="UP000441389"/>
    </source>
</evidence>
<keyword evidence="3" id="KW-0676">Redox-active center</keyword>
<dbReference type="GO" id="GO:0030313">
    <property type="term" value="C:cell envelope"/>
    <property type="evidence" value="ECO:0007669"/>
    <property type="project" value="UniProtKB-SubCell"/>
</dbReference>
<name>A0A6I4J4J4_9SPHN</name>
<proteinExistence type="predicted"/>
<evidence type="ECO:0000256" key="4">
    <source>
        <dbReference type="SAM" id="MobiDB-lite"/>
    </source>
</evidence>
<accession>A0A6I4J4J4</accession>
<comment type="subcellular location">
    <subcellularLocation>
        <location evidence="1">Cell envelope</location>
    </subcellularLocation>
</comment>
<dbReference type="GO" id="GO:0015036">
    <property type="term" value="F:disulfide oxidoreductase activity"/>
    <property type="evidence" value="ECO:0007669"/>
    <property type="project" value="UniProtKB-ARBA"/>
</dbReference>
<organism evidence="6 7">
    <name type="scientific">Sphingomonas horti</name>
    <dbReference type="NCBI Taxonomy" id="2682842"/>
    <lineage>
        <taxon>Bacteria</taxon>
        <taxon>Pseudomonadati</taxon>
        <taxon>Pseudomonadota</taxon>
        <taxon>Alphaproteobacteria</taxon>
        <taxon>Sphingomonadales</taxon>
        <taxon>Sphingomonadaceae</taxon>
        <taxon>Sphingomonas</taxon>
    </lineage>
</organism>
<dbReference type="InterPro" id="IPR017937">
    <property type="entry name" value="Thioredoxin_CS"/>
</dbReference>
<feature type="region of interest" description="Disordered" evidence="4">
    <location>
        <begin position="28"/>
        <end position="51"/>
    </location>
</feature>
<dbReference type="InterPro" id="IPR013766">
    <property type="entry name" value="Thioredoxin_domain"/>
</dbReference>
<dbReference type="InterPro" id="IPR036249">
    <property type="entry name" value="Thioredoxin-like_sf"/>
</dbReference>
<evidence type="ECO:0000313" key="6">
    <source>
        <dbReference type="EMBL" id="MVO79033.1"/>
    </source>
</evidence>
<evidence type="ECO:0000256" key="3">
    <source>
        <dbReference type="ARBA" id="ARBA00023284"/>
    </source>
</evidence>
<gene>
    <name evidence="6" type="ORF">GON01_13940</name>
</gene>
<dbReference type="InterPro" id="IPR013740">
    <property type="entry name" value="Redoxin"/>
</dbReference>
<dbReference type="PANTHER" id="PTHR42852:SF17">
    <property type="entry name" value="THIOREDOXIN-LIKE PROTEIN HI_1115"/>
    <property type="match status" value="1"/>
</dbReference>
<dbReference type="EMBL" id="WQMS01000016">
    <property type="protein sequence ID" value="MVO79033.1"/>
    <property type="molecule type" value="Genomic_DNA"/>
</dbReference>
<feature type="domain" description="Thioredoxin" evidence="5">
    <location>
        <begin position="54"/>
        <end position="194"/>
    </location>
</feature>
<keyword evidence="2" id="KW-0201">Cytochrome c-type biogenesis</keyword>
<reference evidence="6 7" key="1">
    <citation type="submission" date="2019-12" db="EMBL/GenBank/DDBJ databases">
        <authorList>
            <person name="Huq M.A."/>
        </authorList>
    </citation>
    <scope>NUCLEOTIDE SEQUENCE [LARGE SCALE GENOMIC DNA]</scope>
    <source>
        <strain evidence="6 7">MAH-20</strain>
    </source>
</reference>
<dbReference type="Proteomes" id="UP000441389">
    <property type="component" value="Unassembled WGS sequence"/>
</dbReference>
<protein>
    <submittedName>
        <fullName evidence="6">Redoxin family protein</fullName>
    </submittedName>
</protein>
<comment type="caution">
    <text evidence="6">The sequence shown here is derived from an EMBL/GenBank/DDBJ whole genome shotgun (WGS) entry which is preliminary data.</text>
</comment>
<feature type="compositionally biased region" description="Polar residues" evidence="4">
    <location>
        <begin position="29"/>
        <end position="38"/>
    </location>
</feature>
<dbReference type="AlphaFoldDB" id="A0A6I4J4J4"/>
<evidence type="ECO:0000256" key="1">
    <source>
        <dbReference type="ARBA" id="ARBA00004196"/>
    </source>
</evidence>
<dbReference type="GO" id="GO:0017004">
    <property type="term" value="P:cytochrome complex assembly"/>
    <property type="evidence" value="ECO:0007669"/>
    <property type="project" value="UniProtKB-KW"/>
</dbReference>
<dbReference type="SUPFAM" id="SSF52833">
    <property type="entry name" value="Thioredoxin-like"/>
    <property type="match status" value="1"/>
</dbReference>
<dbReference type="PANTHER" id="PTHR42852">
    <property type="entry name" value="THIOL:DISULFIDE INTERCHANGE PROTEIN DSBE"/>
    <property type="match status" value="1"/>
</dbReference>
<dbReference type="PROSITE" id="PS00194">
    <property type="entry name" value="THIOREDOXIN_1"/>
    <property type="match status" value="1"/>
</dbReference>
<dbReference type="InterPro" id="IPR050553">
    <property type="entry name" value="Thioredoxin_ResA/DsbE_sf"/>
</dbReference>
<dbReference type="Pfam" id="PF08534">
    <property type="entry name" value="Redoxin"/>
    <property type="match status" value="1"/>
</dbReference>
<keyword evidence="7" id="KW-1185">Reference proteome</keyword>
<evidence type="ECO:0000256" key="2">
    <source>
        <dbReference type="ARBA" id="ARBA00022748"/>
    </source>
</evidence>
<evidence type="ECO:0000259" key="5">
    <source>
        <dbReference type="PROSITE" id="PS51352"/>
    </source>
</evidence>
<sequence>MALELSVRPLTVALLLGTVLIAGCDRQSEPQPQANATTLAEPKGPEPTGKLDIAQRGAAAPADSFLDPDGKPVTLAAFKGRPVLVNLWATWCGPCVREMPTLDHVADRAGDRLKVLTVSQDTKDVDIGPTFTKGGFKHLERYRDPDNKLGFAFNTGMLPTTVLYDKDGKEVWRVIGAMDWNGPRANTLLAEYIG</sequence>
<dbReference type="Gene3D" id="3.40.30.10">
    <property type="entry name" value="Glutaredoxin"/>
    <property type="match status" value="1"/>
</dbReference>